<reference evidence="1 2" key="1">
    <citation type="journal article" date="2022" name="Plant J.">
        <title>Chromosome-level genome of Camellia lanceoleosa provides a valuable resource for understanding genome evolution and self-incompatibility.</title>
        <authorList>
            <person name="Gong W."/>
            <person name="Xiao S."/>
            <person name="Wang L."/>
            <person name="Liao Z."/>
            <person name="Chang Y."/>
            <person name="Mo W."/>
            <person name="Hu G."/>
            <person name="Li W."/>
            <person name="Zhao G."/>
            <person name="Zhu H."/>
            <person name="Hu X."/>
            <person name="Ji K."/>
            <person name="Xiang X."/>
            <person name="Song Q."/>
            <person name="Yuan D."/>
            <person name="Jin S."/>
            <person name="Zhang L."/>
        </authorList>
    </citation>
    <scope>NUCLEOTIDE SEQUENCE [LARGE SCALE GENOMIC DNA]</scope>
    <source>
        <strain evidence="1">SQ_2022a</strain>
    </source>
</reference>
<organism evidence="1 2">
    <name type="scientific">Camellia lanceoleosa</name>
    <dbReference type="NCBI Taxonomy" id="1840588"/>
    <lineage>
        <taxon>Eukaryota</taxon>
        <taxon>Viridiplantae</taxon>
        <taxon>Streptophyta</taxon>
        <taxon>Embryophyta</taxon>
        <taxon>Tracheophyta</taxon>
        <taxon>Spermatophyta</taxon>
        <taxon>Magnoliopsida</taxon>
        <taxon>eudicotyledons</taxon>
        <taxon>Gunneridae</taxon>
        <taxon>Pentapetalae</taxon>
        <taxon>asterids</taxon>
        <taxon>Ericales</taxon>
        <taxon>Theaceae</taxon>
        <taxon>Camellia</taxon>
    </lineage>
</organism>
<protein>
    <submittedName>
        <fullName evidence="1">Chloroplast processing peptidase</fullName>
    </submittedName>
</protein>
<gene>
    <name evidence="1" type="ORF">LOK49_LG08G01559</name>
</gene>
<keyword evidence="2" id="KW-1185">Reference proteome</keyword>
<dbReference type="Proteomes" id="UP001060215">
    <property type="component" value="Chromosome 9"/>
</dbReference>
<name>A0ACC0GUX6_9ERIC</name>
<evidence type="ECO:0000313" key="1">
    <source>
        <dbReference type="EMBL" id="KAI8004814.1"/>
    </source>
</evidence>
<dbReference type="EMBL" id="CM045766">
    <property type="protein sequence ID" value="KAI8004814.1"/>
    <property type="molecule type" value="Genomic_DNA"/>
</dbReference>
<evidence type="ECO:0000313" key="2">
    <source>
        <dbReference type="Proteomes" id="UP001060215"/>
    </source>
</evidence>
<sequence>MSFLRSSALYQLLVTFHSLRWMPCQSWAFLRWPSLDSIWVLFIIVLLWTMHSEIRSIPSSSMYPTLRVGDRIIIERASYYLRRPAIHDIVTFRAPTSTHLLQHGLIEELIFIKRIVAKAGDFVEVRHGSLYVNGVAQNEDFVAEPPTYSLNLTLVPRGHVFVLGDNRNNSCDSHIWGPLPIKNIVGRYVMCYYRPSGF</sequence>
<comment type="caution">
    <text evidence="1">The sequence shown here is derived from an EMBL/GenBank/DDBJ whole genome shotgun (WGS) entry which is preliminary data.</text>
</comment>
<proteinExistence type="predicted"/>
<accession>A0ACC0GUX6</accession>